<sequence length="665" mass="73191">MEALRLQKKYPEVTRDEMFDLINRFNSISTETPGRVDKGAVLQALQSSGQSYDLARETLKKVSVDASGKVELEDWVELNVKMKSEAASLKTKAGKVTVQGSNANVSHTINEDERTEFTNHINSIIENDADVGSRFPIPTSTMQIFEELKDGLILCKLINDSVPDTIDTRVLNKSTGRKQLNAFQITENNNIVITSAKGIGCSVVNIGSTDIAEGREHLVLGLIWQIIRRGLLAQVDIKLHPELYRLCEEGETIDDLLRLTADQILLRWFNYHLKAAGWKRRVNNFSRDVSDGENYTVLLHQLKPDQCSLAPLQTTDLRQRAEQVLQNASAIGCRRFLTVSSLTAGNPRLNLAFVANLFNTHPGLEPLDEQEAKDYGVVEDFDAEGEREARVFTLWLNSLGVEPGVFNLFENIKDGLVLLQAFDKIAPGTVVWRRVSKPKGGVAAEPVSYASGGAGGDDDDGADIGVTPNQSQLSRFKAVENTNYVVELGKQNGMHLVGIQGADIVDGSRTLVLGLVWQLMRMNIVKTLNQLSGSGRPISDTEMLKWANAKANSARPIRSFKDPSITTGIFLLDLLEAIRPGIVDPTLVLSVNENSDYDDRRANGGSPFFFLLLLLQALVLTVLAAKLAISIARKMNALIFLVPEDIVDVRAKLILTFVGSLMAVA</sequence>
<dbReference type="GO" id="GO:0005884">
    <property type="term" value="C:actin filament"/>
    <property type="evidence" value="ECO:0007669"/>
    <property type="project" value="TreeGrafter"/>
</dbReference>
<dbReference type="CDD" id="cd21300">
    <property type="entry name" value="CH_FIMB_rpt3"/>
    <property type="match status" value="1"/>
</dbReference>
<keyword evidence="3" id="KW-0812">Transmembrane</keyword>
<evidence type="ECO:0000256" key="3">
    <source>
        <dbReference type="SAM" id="Phobius"/>
    </source>
</evidence>
<dbReference type="SUPFAM" id="SSF47473">
    <property type="entry name" value="EF-hand"/>
    <property type="match status" value="1"/>
</dbReference>
<dbReference type="GO" id="GO:0005737">
    <property type="term" value="C:cytoplasm"/>
    <property type="evidence" value="ECO:0007669"/>
    <property type="project" value="TreeGrafter"/>
</dbReference>
<dbReference type="GO" id="GO:0051015">
    <property type="term" value="F:actin filament binding"/>
    <property type="evidence" value="ECO:0007669"/>
    <property type="project" value="InterPro"/>
</dbReference>
<comment type="caution">
    <text evidence="5">The sequence shown here is derived from an EMBL/GenBank/DDBJ whole genome shotgun (WGS) entry which is preliminary data.</text>
</comment>
<dbReference type="PANTHER" id="PTHR19961">
    <property type="entry name" value="FIMBRIN/PLASTIN"/>
    <property type="match status" value="1"/>
</dbReference>
<dbReference type="InterPro" id="IPR001589">
    <property type="entry name" value="Actinin_actin-bd_CS"/>
</dbReference>
<evidence type="ECO:0000256" key="2">
    <source>
        <dbReference type="ARBA" id="ARBA00023203"/>
    </source>
</evidence>
<dbReference type="Proteomes" id="UP001295794">
    <property type="component" value="Unassembled WGS sequence"/>
</dbReference>
<dbReference type="PROSITE" id="PS50021">
    <property type="entry name" value="CH"/>
    <property type="match status" value="4"/>
</dbReference>
<gene>
    <name evidence="5" type="ORF">MYCIT1_LOCUS18439</name>
</gene>
<dbReference type="GO" id="GO:0051639">
    <property type="term" value="P:actin filament network formation"/>
    <property type="evidence" value="ECO:0007669"/>
    <property type="project" value="TreeGrafter"/>
</dbReference>
<keyword evidence="3" id="KW-0472">Membrane</keyword>
<keyword evidence="1" id="KW-0677">Repeat</keyword>
<dbReference type="InterPro" id="IPR001715">
    <property type="entry name" value="CH_dom"/>
</dbReference>
<dbReference type="PANTHER" id="PTHR19961:SF18">
    <property type="entry name" value="FI19014P1"/>
    <property type="match status" value="1"/>
</dbReference>
<dbReference type="PROSITE" id="PS00020">
    <property type="entry name" value="ACTININ_2"/>
    <property type="match status" value="1"/>
</dbReference>
<dbReference type="InterPro" id="IPR039959">
    <property type="entry name" value="Fimbrin/Plastin"/>
</dbReference>
<feature type="transmembrane region" description="Helical" evidence="3">
    <location>
        <begin position="608"/>
        <end position="629"/>
    </location>
</feature>
<keyword evidence="6" id="KW-1185">Reference proteome</keyword>
<evidence type="ECO:0000259" key="4">
    <source>
        <dbReference type="PROSITE" id="PS50021"/>
    </source>
</evidence>
<proteinExistence type="predicted"/>
<feature type="domain" description="Calponin-homology (CH)" evidence="4">
    <location>
        <begin position="386"/>
        <end position="524"/>
    </location>
</feature>
<organism evidence="5 6">
    <name type="scientific">Mycena citricolor</name>
    <dbReference type="NCBI Taxonomy" id="2018698"/>
    <lineage>
        <taxon>Eukaryota</taxon>
        <taxon>Fungi</taxon>
        <taxon>Dikarya</taxon>
        <taxon>Basidiomycota</taxon>
        <taxon>Agaricomycotina</taxon>
        <taxon>Agaricomycetes</taxon>
        <taxon>Agaricomycetidae</taxon>
        <taxon>Agaricales</taxon>
        <taxon>Marasmiineae</taxon>
        <taxon>Mycenaceae</taxon>
        <taxon>Mycena</taxon>
    </lineage>
</organism>
<accession>A0AAD2HAZ1</accession>
<dbReference type="InterPro" id="IPR011992">
    <property type="entry name" value="EF-hand-dom_pair"/>
</dbReference>
<dbReference type="GO" id="GO:0032432">
    <property type="term" value="C:actin filament bundle"/>
    <property type="evidence" value="ECO:0007669"/>
    <property type="project" value="TreeGrafter"/>
</dbReference>
<feature type="domain" description="Calponin-homology (CH)" evidence="4">
    <location>
        <begin position="111"/>
        <end position="231"/>
    </location>
</feature>
<feature type="domain" description="Calponin-homology (CH)" evidence="4">
    <location>
        <begin position="537"/>
        <end position="665"/>
    </location>
</feature>
<protein>
    <recommendedName>
        <fullName evidence="4">Calponin-homology (CH) domain-containing protein</fullName>
    </recommendedName>
</protein>
<dbReference type="Pfam" id="PF00307">
    <property type="entry name" value="CH"/>
    <property type="match status" value="3"/>
</dbReference>
<dbReference type="EMBL" id="CAVNYO010000183">
    <property type="protein sequence ID" value="CAK5272646.1"/>
    <property type="molecule type" value="Genomic_DNA"/>
</dbReference>
<dbReference type="AlphaFoldDB" id="A0AAD2HAZ1"/>
<dbReference type="SMART" id="SM00033">
    <property type="entry name" value="CH"/>
    <property type="match status" value="4"/>
</dbReference>
<feature type="domain" description="Calponin-homology (CH)" evidence="4">
    <location>
        <begin position="259"/>
        <end position="362"/>
    </location>
</feature>
<evidence type="ECO:0000313" key="5">
    <source>
        <dbReference type="EMBL" id="CAK5272646.1"/>
    </source>
</evidence>
<keyword evidence="3" id="KW-1133">Transmembrane helix</keyword>
<reference evidence="5" key="1">
    <citation type="submission" date="2023-11" db="EMBL/GenBank/DDBJ databases">
        <authorList>
            <person name="De Vega J J."/>
            <person name="De Vega J J."/>
        </authorList>
    </citation>
    <scope>NUCLEOTIDE SEQUENCE</scope>
</reference>
<dbReference type="FunFam" id="1.10.418.10:FF:000016">
    <property type="entry name" value="Probable fimbrin"/>
    <property type="match status" value="1"/>
</dbReference>
<evidence type="ECO:0000256" key="1">
    <source>
        <dbReference type="ARBA" id="ARBA00022737"/>
    </source>
</evidence>
<name>A0AAD2HAZ1_9AGAR</name>
<dbReference type="GO" id="GO:0051017">
    <property type="term" value="P:actin filament bundle assembly"/>
    <property type="evidence" value="ECO:0007669"/>
    <property type="project" value="InterPro"/>
</dbReference>
<dbReference type="FunFam" id="1.10.418.10:FF:000042">
    <property type="entry name" value="Fimbrin, putative"/>
    <property type="match status" value="1"/>
</dbReference>
<dbReference type="SUPFAM" id="SSF47576">
    <property type="entry name" value="Calponin-homology domain, CH-domain"/>
    <property type="match status" value="1"/>
</dbReference>
<dbReference type="Gene3D" id="1.10.418.10">
    <property type="entry name" value="Calponin-like domain"/>
    <property type="match status" value="4"/>
</dbReference>
<evidence type="ECO:0000313" key="6">
    <source>
        <dbReference type="Proteomes" id="UP001295794"/>
    </source>
</evidence>
<dbReference type="InterPro" id="IPR036872">
    <property type="entry name" value="CH_dom_sf"/>
</dbReference>
<keyword evidence="2" id="KW-0009">Actin-binding</keyword>
<dbReference type="CDD" id="cd21294">
    <property type="entry name" value="CH_FIMB_rpt1"/>
    <property type="match status" value="1"/>
</dbReference>